<dbReference type="InterPro" id="IPR058739">
    <property type="entry name" value="NicX"/>
</dbReference>
<dbReference type="Pfam" id="PF26233">
    <property type="entry name" value="NicX"/>
    <property type="match status" value="1"/>
</dbReference>
<keyword evidence="3" id="KW-1185">Reference proteome</keyword>
<dbReference type="KEGG" id="samy:DB32_001645"/>
<dbReference type="InterPro" id="IPR052170">
    <property type="entry name" value="M29_Exopeptidase"/>
</dbReference>
<keyword evidence="1" id="KW-0479">Metal-binding</keyword>
<dbReference type="GO" id="GO:0046872">
    <property type="term" value="F:metal ion binding"/>
    <property type="evidence" value="ECO:0007669"/>
    <property type="project" value="UniProtKB-KW"/>
</dbReference>
<protein>
    <submittedName>
        <fullName evidence="2">Aminopeptidase</fullName>
    </submittedName>
</protein>
<evidence type="ECO:0000256" key="1">
    <source>
        <dbReference type="ARBA" id="ARBA00022723"/>
    </source>
</evidence>
<gene>
    <name evidence="2" type="ORF">DB32_001645</name>
</gene>
<dbReference type="EMBL" id="CP011125">
    <property type="protein sequence ID" value="AKF04496.1"/>
    <property type="molecule type" value="Genomic_DNA"/>
</dbReference>
<evidence type="ECO:0000313" key="2">
    <source>
        <dbReference type="EMBL" id="AKF04496.1"/>
    </source>
</evidence>
<keyword evidence="2" id="KW-0645">Protease</keyword>
<dbReference type="PANTHER" id="PTHR34448">
    <property type="entry name" value="AMINOPEPTIDASE"/>
    <property type="match status" value="1"/>
</dbReference>
<keyword evidence="2" id="KW-0031">Aminopeptidase</keyword>
<keyword evidence="2" id="KW-0378">Hydrolase</keyword>
<dbReference type="Proteomes" id="UP000034883">
    <property type="component" value="Chromosome"/>
</dbReference>
<name>A0A0F6W102_9BACT</name>
<sequence length="319" mass="33947">MGVAAQRTVNECLRVAAGETFLVVFGRELAELASAVAAVARAVGAKVETFELTGQPGDEARIAPTLARCDASAFLASYQADIGVRRAMVTMKGKRRHAHLIGLTDAVIRQSLTTDPREMSELGRQLIAHVRPSSTIRVTSPAGTSLVVQTDPANRWHCEHGILEGPGWTNLPAGEVITSPANVEGVFVPDGGVWLTDGSDLGRVATQRLQLRFSKGRLVAAEGADDAARALLEHLDAGQEGRRVGQVTFGINTGVVAPIGVSCQDVKLRGFHMILGYSAPELTGASWNGTRVVQLLQRRASVWIDDVQVLANGRYVLSG</sequence>
<dbReference type="GO" id="GO:0004177">
    <property type="term" value="F:aminopeptidase activity"/>
    <property type="evidence" value="ECO:0007669"/>
    <property type="project" value="UniProtKB-KW"/>
</dbReference>
<dbReference type="PANTHER" id="PTHR34448:SF1">
    <property type="entry name" value="BLL6088 PROTEIN"/>
    <property type="match status" value="1"/>
</dbReference>
<accession>A0A0F6W102</accession>
<reference evidence="2 3" key="1">
    <citation type="submission" date="2015-03" db="EMBL/GenBank/DDBJ databases">
        <title>Genome assembly of Sandaracinus amylolyticus DSM 53668.</title>
        <authorList>
            <person name="Sharma G."/>
            <person name="Subramanian S."/>
        </authorList>
    </citation>
    <scope>NUCLEOTIDE SEQUENCE [LARGE SCALE GENOMIC DNA]</scope>
    <source>
        <strain evidence="2 3">DSM 53668</strain>
    </source>
</reference>
<dbReference type="SUPFAM" id="SSF144052">
    <property type="entry name" value="Thermophilic metalloprotease-like"/>
    <property type="match status" value="1"/>
</dbReference>
<organism evidence="2 3">
    <name type="scientific">Sandaracinus amylolyticus</name>
    <dbReference type="NCBI Taxonomy" id="927083"/>
    <lineage>
        <taxon>Bacteria</taxon>
        <taxon>Pseudomonadati</taxon>
        <taxon>Myxococcota</taxon>
        <taxon>Polyangia</taxon>
        <taxon>Polyangiales</taxon>
        <taxon>Sandaracinaceae</taxon>
        <taxon>Sandaracinus</taxon>
    </lineage>
</organism>
<dbReference type="STRING" id="927083.DB32_001645"/>
<proteinExistence type="predicted"/>
<evidence type="ECO:0000313" key="3">
    <source>
        <dbReference type="Proteomes" id="UP000034883"/>
    </source>
</evidence>
<dbReference type="AlphaFoldDB" id="A0A0F6W102"/>